<feature type="transmembrane region" description="Helical" evidence="6">
    <location>
        <begin position="306"/>
        <end position="324"/>
    </location>
</feature>
<dbReference type="NCBIfam" id="TIGR01974">
    <property type="entry name" value="NDH_I_L"/>
    <property type="match status" value="1"/>
</dbReference>
<feature type="transmembrane region" description="Helical" evidence="6">
    <location>
        <begin position="6"/>
        <end position="23"/>
    </location>
</feature>
<dbReference type="GO" id="GO:0012505">
    <property type="term" value="C:endomembrane system"/>
    <property type="evidence" value="ECO:0007669"/>
    <property type="project" value="UniProtKB-SubCell"/>
</dbReference>
<feature type="transmembrane region" description="Helical" evidence="6">
    <location>
        <begin position="605"/>
        <end position="625"/>
    </location>
</feature>
<feature type="transmembrane region" description="Helical" evidence="6">
    <location>
        <begin position="85"/>
        <end position="106"/>
    </location>
</feature>
<protein>
    <submittedName>
        <fullName evidence="9">NADH-quinone oxidoreductase subunit L</fullName>
    </submittedName>
</protein>
<gene>
    <name evidence="9" type="ORF">BTO20_24975</name>
</gene>
<dbReference type="PRINTS" id="PR01434">
    <property type="entry name" value="NADHDHGNASE5"/>
</dbReference>
<feature type="transmembrane region" description="Helical" evidence="6">
    <location>
        <begin position="458"/>
        <end position="480"/>
    </location>
</feature>
<dbReference type="GO" id="GO:0042773">
    <property type="term" value="P:ATP synthesis coupled electron transport"/>
    <property type="evidence" value="ECO:0007669"/>
    <property type="project" value="InterPro"/>
</dbReference>
<evidence type="ECO:0000259" key="7">
    <source>
        <dbReference type="Pfam" id="PF00361"/>
    </source>
</evidence>
<dbReference type="Gene3D" id="1.20.5.2700">
    <property type="match status" value="1"/>
</dbReference>
<evidence type="ECO:0000256" key="1">
    <source>
        <dbReference type="ARBA" id="ARBA00004127"/>
    </source>
</evidence>
<feature type="transmembrane region" description="Helical" evidence="6">
    <location>
        <begin position="141"/>
        <end position="161"/>
    </location>
</feature>
<dbReference type="GO" id="GO:0008137">
    <property type="term" value="F:NADH dehydrogenase (ubiquinone) activity"/>
    <property type="evidence" value="ECO:0007669"/>
    <property type="project" value="InterPro"/>
</dbReference>
<evidence type="ECO:0000256" key="4">
    <source>
        <dbReference type="ARBA" id="ARBA00023136"/>
    </source>
</evidence>
<feature type="transmembrane region" description="Helical" evidence="6">
    <location>
        <begin position="30"/>
        <end position="53"/>
    </location>
</feature>
<reference evidence="9 10" key="1">
    <citation type="submission" date="2017-04" db="EMBL/GenBank/DDBJ databases">
        <title>Whole Genome Sequence of 1,4-Dioxane Degrading Bacterium Mycobacterium dioxanotrophicus PH-06.</title>
        <authorList>
            <person name="He Y."/>
        </authorList>
    </citation>
    <scope>NUCLEOTIDE SEQUENCE [LARGE SCALE GENOMIC DNA]</scope>
    <source>
        <strain evidence="9 10">PH-06</strain>
    </source>
</reference>
<dbReference type="Pfam" id="PF00361">
    <property type="entry name" value="Proton_antipo_M"/>
    <property type="match status" value="1"/>
</dbReference>
<feature type="transmembrane region" description="Helical" evidence="6">
    <location>
        <begin position="372"/>
        <end position="394"/>
    </location>
</feature>
<evidence type="ECO:0000256" key="2">
    <source>
        <dbReference type="ARBA" id="ARBA00022692"/>
    </source>
</evidence>
<dbReference type="InterPro" id="IPR001516">
    <property type="entry name" value="Proton_antipo_N"/>
</dbReference>
<dbReference type="NCBIfam" id="NF005141">
    <property type="entry name" value="PRK06590.1"/>
    <property type="match status" value="1"/>
</dbReference>
<feature type="transmembrane region" description="Helical" evidence="6">
    <location>
        <begin position="500"/>
        <end position="521"/>
    </location>
</feature>
<evidence type="ECO:0000313" key="9">
    <source>
        <dbReference type="EMBL" id="ART71364.1"/>
    </source>
</evidence>
<dbReference type="KEGG" id="mdx:BTO20_24975"/>
<feature type="transmembrane region" description="Helical" evidence="6">
    <location>
        <begin position="182"/>
        <end position="203"/>
    </location>
</feature>
<feature type="transmembrane region" description="Helical" evidence="6">
    <location>
        <begin position="414"/>
        <end position="437"/>
    </location>
</feature>
<organism evidence="9 10">
    <name type="scientific">Mycobacterium dioxanotrophicus</name>
    <dbReference type="NCBI Taxonomy" id="482462"/>
    <lineage>
        <taxon>Bacteria</taxon>
        <taxon>Bacillati</taxon>
        <taxon>Actinomycetota</taxon>
        <taxon>Actinomycetes</taxon>
        <taxon>Mycobacteriales</taxon>
        <taxon>Mycobacteriaceae</taxon>
        <taxon>Mycobacterium</taxon>
    </lineage>
</organism>
<feature type="transmembrane region" description="Helical" evidence="6">
    <location>
        <begin position="278"/>
        <end position="299"/>
    </location>
</feature>
<keyword evidence="3 6" id="KW-1133">Transmembrane helix</keyword>
<keyword evidence="4 6" id="KW-0472">Membrane</keyword>
<feature type="domain" description="NADH:quinone oxidoreductase/Mrp antiporter transmembrane" evidence="7">
    <location>
        <begin position="135"/>
        <end position="418"/>
    </location>
</feature>
<dbReference type="Proteomes" id="UP000195331">
    <property type="component" value="Chromosome"/>
</dbReference>
<proteinExistence type="predicted"/>
<dbReference type="EMBL" id="CP020809">
    <property type="protein sequence ID" value="ART71364.1"/>
    <property type="molecule type" value="Genomic_DNA"/>
</dbReference>
<dbReference type="RefSeq" id="WP_087078748.1">
    <property type="nucleotide sequence ID" value="NZ_CP020809.1"/>
</dbReference>
<evidence type="ECO:0000256" key="3">
    <source>
        <dbReference type="ARBA" id="ARBA00022989"/>
    </source>
</evidence>
<dbReference type="PRINTS" id="PR01435">
    <property type="entry name" value="NPOXDRDTASE5"/>
</dbReference>
<evidence type="ECO:0000259" key="8">
    <source>
        <dbReference type="Pfam" id="PF00662"/>
    </source>
</evidence>
<dbReference type="GO" id="GO:0003954">
    <property type="term" value="F:NADH dehydrogenase activity"/>
    <property type="evidence" value="ECO:0007669"/>
    <property type="project" value="TreeGrafter"/>
</dbReference>
<accession>A0A1Y0C8G2</accession>
<dbReference type="PANTHER" id="PTHR42829">
    <property type="entry name" value="NADH-UBIQUINONE OXIDOREDUCTASE CHAIN 5"/>
    <property type="match status" value="1"/>
</dbReference>
<dbReference type="PANTHER" id="PTHR42829:SF2">
    <property type="entry name" value="NADH-UBIQUINONE OXIDOREDUCTASE CHAIN 5"/>
    <property type="match status" value="1"/>
</dbReference>
<dbReference type="OrthoDB" id="9811798at2"/>
<dbReference type="Pfam" id="PF00662">
    <property type="entry name" value="Proton_antipo_N"/>
    <property type="match status" value="1"/>
</dbReference>
<keyword evidence="2 5" id="KW-0812">Transmembrane</keyword>
<sequence>MTLPIWLLIAFPAAGAAILLLAGRRSDRWGHLLGCAASIAAFVVGAVLFTGMLGRTGEARGLHESLFSWVPVAGLQVDFGLQLDQLSVCFVLLITGVGSLIHIYSIGYMAEDPDRRRFFAYLNLFLAAMLLLVLADNYLGLYAGWEGVGLASYLLIGFWSYKPSAATAAKKAFVVNRVGDMGLAIALMIMFASIGSISFVGVFSAAPGVSQPALTAIGLLLLLGACGKSAQVPLQSWLGDAMEGPTPVSALIHAATMVTAGVYLIVRSGPIFDLTPAAQTGVVIVGAVTLLFGAIIGCAKDDIKKALAASTMSQIGYMVLAAGLGPAGYAFAIMHLLTHGFFKAGLFLGAGSVMHAMNDEVNMRRYGGLRKALPVTFATFGLGYLAIIGVPPLAGFFSKDGIIEAALGAGGVRGVILGGAAILGAGITAFYMTRVMLMTFFGEPRWAADAHPHEAPAVMTWPMILLAVGSVVSGGALAIGGTLSHWLEPVVGRHEAEHGLPAWVVTVVVLAVVAVGIVIAYRMYARQPVPEQVPAGSALTVAARRDLYGDAFNEAVFMRGGQTLTAALVEVDDKGVDGAATGLAALVSRTSDRSRQWQTGFARSYALSMLAGAALVVAAILAVRLW</sequence>
<feature type="transmembrane region" description="Helical" evidence="6">
    <location>
        <begin position="118"/>
        <end position="135"/>
    </location>
</feature>
<feature type="domain" description="NADH-Ubiquinone oxidoreductase (complex I) chain 5 N-terminal" evidence="8">
    <location>
        <begin position="69"/>
        <end position="119"/>
    </location>
</feature>
<dbReference type="AlphaFoldDB" id="A0A1Y0C8G2"/>
<dbReference type="InterPro" id="IPR001750">
    <property type="entry name" value="ND/Mrp_TM"/>
</dbReference>
<dbReference type="InterPro" id="IPR018393">
    <property type="entry name" value="NADHpl_OxRdtase_5_subgr"/>
</dbReference>
<feature type="transmembrane region" description="Helical" evidence="6">
    <location>
        <begin position="330"/>
        <end position="351"/>
    </location>
</feature>
<evidence type="ECO:0000256" key="5">
    <source>
        <dbReference type="RuleBase" id="RU000320"/>
    </source>
</evidence>
<feature type="transmembrane region" description="Helical" evidence="6">
    <location>
        <begin position="248"/>
        <end position="266"/>
    </location>
</feature>
<dbReference type="GO" id="GO:0015990">
    <property type="term" value="P:electron transport coupled proton transport"/>
    <property type="evidence" value="ECO:0007669"/>
    <property type="project" value="TreeGrafter"/>
</dbReference>
<comment type="subcellular location">
    <subcellularLocation>
        <location evidence="1">Endomembrane system</location>
        <topology evidence="1">Multi-pass membrane protein</topology>
    </subcellularLocation>
    <subcellularLocation>
        <location evidence="5">Membrane</location>
        <topology evidence="5">Multi-pass membrane protein</topology>
    </subcellularLocation>
</comment>
<name>A0A1Y0C8G2_9MYCO</name>
<evidence type="ECO:0000313" key="10">
    <source>
        <dbReference type="Proteomes" id="UP000195331"/>
    </source>
</evidence>
<dbReference type="GO" id="GO:0016020">
    <property type="term" value="C:membrane"/>
    <property type="evidence" value="ECO:0007669"/>
    <property type="project" value="UniProtKB-SubCell"/>
</dbReference>
<feature type="transmembrane region" description="Helical" evidence="6">
    <location>
        <begin position="209"/>
        <end position="227"/>
    </location>
</feature>
<dbReference type="InterPro" id="IPR003945">
    <property type="entry name" value="NU5C-like"/>
</dbReference>
<evidence type="ECO:0000256" key="6">
    <source>
        <dbReference type="SAM" id="Phobius"/>
    </source>
</evidence>
<keyword evidence="10" id="KW-1185">Reference proteome</keyword>